<dbReference type="PANTHER" id="PTHR36573">
    <property type="entry name" value="INTERMEMBRANE PHOSPHOLIPID TRANSPORT SYSTEM BINDING PROTEIN MLAC"/>
    <property type="match status" value="1"/>
</dbReference>
<proteinExistence type="predicted"/>
<evidence type="ECO:0000256" key="1">
    <source>
        <dbReference type="SAM" id="SignalP"/>
    </source>
</evidence>
<dbReference type="InterPro" id="IPR042245">
    <property type="entry name" value="Tgt2/MlaC_sf"/>
</dbReference>
<dbReference type="Pfam" id="PF05494">
    <property type="entry name" value="MlaC"/>
    <property type="match status" value="1"/>
</dbReference>
<keyword evidence="1" id="KW-0732">Signal</keyword>
<dbReference type="PANTHER" id="PTHR36573:SF1">
    <property type="entry name" value="INTERMEMBRANE PHOSPHOLIPID TRANSPORT SYSTEM BINDING PROTEIN MLAC"/>
    <property type="match status" value="1"/>
</dbReference>
<dbReference type="AlphaFoldDB" id="A0A364NTH8"/>
<accession>A0A364NTH8</accession>
<feature type="signal peptide" evidence="1">
    <location>
        <begin position="1"/>
        <end position="24"/>
    </location>
</feature>
<dbReference type="NCBIfam" id="TIGR03481">
    <property type="entry name" value="HpnM"/>
    <property type="match status" value="1"/>
</dbReference>
<dbReference type="OrthoDB" id="7358716at2"/>
<dbReference type="Gene3D" id="3.10.450.710">
    <property type="entry name" value="Tgt2/MlaC"/>
    <property type="match status" value="1"/>
</dbReference>
<sequence length="200" mass="21842">MRSRLFALLFLLMAATGLPGAAFAGEVDDALRTFNARVLEVMKAGPKLGFKGRLDKFRAIVSDSYDITAITKAMLGPSAVKQLGDDMVKVSESYTTFSAATYAAQFGDWDGERFEVGESRPSTGGSLIVQSWIIPKTGDPTQIDYVMRQGQGRWRIIDVLFDGTVSQVAVRRSEFGSIYRAKGLTGLLETIEKQTAALEK</sequence>
<dbReference type="RefSeq" id="WP_112147095.1">
    <property type="nucleotide sequence ID" value="NZ_PGTO01000024.1"/>
</dbReference>
<feature type="chain" id="PRO_5016587078" evidence="1">
    <location>
        <begin position="25"/>
        <end position="200"/>
    </location>
</feature>
<evidence type="ECO:0000313" key="3">
    <source>
        <dbReference type="Proteomes" id="UP000251075"/>
    </source>
</evidence>
<evidence type="ECO:0000313" key="2">
    <source>
        <dbReference type="EMBL" id="RAU20393.1"/>
    </source>
</evidence>
<gene>
    <name evidence="2" type="ORF">CU669_18590</name>
</gene>
<keyword evidence="3" id="KW-1185">Reference proteome</keyword>
<protein>
    <submittedName>
        <fullName evidence="2">Organic solvent ABC transporter</fullName>
    </submittedName>
</protein>
<dbReference type="EMBL" id="PGTO01000024">
    <property type="protein sequence ID" value="RAU20393.1"/>
    <property type="molecule type" value="Genomic_DNA"/>
</dbReference>
<dbReference type="InterPro" id="IPR008869">
    <property type="entry name" value="MlaC/ttg2D"/>
</dbReference>
<dbReference type="InterPro" id="IPR017842">
    <property type="entry name" value="Hopanoid_biosyn-assoc_HpnM"/>
</dbReference>
<reference evidence="2 3" key="1">
    <citation type="submission" date="2017-11" db="EMBL/GenBank/DDBJ databases">
        <title>Draft genome sequence of magnetotactic bacterium Magnetospirillum kuznetsovii LBB-42.</title>
        <authorList>
            <person name="Grouzdev D.S."/>
            <person name="Rysina M.S."/>
            <person name="Baslerov R.V."/>
            <person name="Koziaeva V."/>
        </authorList>
    </citation>
    <scope>NUCLEOTIDE SEQUENCE [LARGE SCALE GENOMIC DNA]</scope>
    <source>
        <strain evidence="2 3">LBB-42</strain>
    </source>
</reference>
<comment type="caution">
    <text evidence="2">The sequence shown here is derived from an EMBL/GenBank/DDBJ whole genome shotgun (WGS) entry which is preliminary data.</text>
</comment>
<organism evidence="2 3">
    <name type="scientific">Paramagnetospirillum kuznetsovii</name>
    <dbReference type="NCBI Taxonomy" id="2053833"/>
    <lineage>
        <taxon>Bacteria</taxon>
        <taxon>Pseudomonadati</taxon>
        <taxon>Pseudomonadota</taxon>
        <taxon>Alphaproteobacteria</taxon>
        <taxon>Rhodospirillales</taxon>
        <taxon>Magnetospirillaceae</taxon>
        <taxon>Paramagnetospirillum</taxon>
    </lineage>
</organism>
<name>A0A364NTH8_9PROT</name>
<dbReference type="Proteomes" id="UP000251075">
    <property type="component" value="Unassembled WGS sequence"/>
</dbReference>